<feature type="compositionally biased region" description="Pro residues" evidence="9">
    <location>
        <begin position="864"/>
        <end position="874"/>
    </location>
</feature>
<evidence type="ECO:0000256" key="10">
    <source>
        <dbReference type="SAM" id="Phobius"/>
    </source>
</evidence>
<keyword evidence="4" id="KW-0132">Cell division</keyword>
<keyword evidence="7" id="KW-0539">Nucleus</keyword>
<keyword evidence="6" id="KW-0159">Chromosome partition</keyword>
<dbReference type="InterPro" id="IPR036259">
    <property type="entry name" value="MFS_trans_sf"/>
</dbReference>
<dbReference type="EMBL" id="JQFZ01000238">
    <property type="protein sequence ID" value="KGO54079.1"/>
    <property type="molecule type" value="Genomic_DNA"/>
</dbReference>
<feature type="transmembrane region" description="Helical" evidence="10">
    <location>
        <begin position="157"/>
        <end position="177"/>
    </location>
</feature>
<comment type="caution">
    <text evidence="12">The sequence shown here is derived from an EMBL/GenBank/DDBJ whole genome shotgun (WGS) entry which is preliminary data.</text>
</comment>
<feature type="region of interest" description="Disordered" evidence="9">
    <location>
        <begin position="594"/>
        <end position="621"/>
    </location>
</feature>
<dbReference type="PROSITE" id="PS50850">
    <property type="entry name" value="MFS"/>
    <property type="match status" value="1"/>
</dbReference>
<feature type="compositionally biased region" description="Low complexity" evidence="9">
    <location>
        <begin position="923"/>
        <end position="932"/>
    </location>
</feature>
<evidence type="ECO:0000313" key="12">
    <source>
        <dbReference type="EMBL" id="KGO54079.1"/>
    </source>
</evidence>
<evidence type="ECO:0000259" key="11">
    <source>
        <dbReference type="PROSITE" id="PS50850"/>
    </source>
</evidence>
<evidence type="ECO:0000313" key="13">
    <source>
        <dbReference type="Proteomes" id="UP000030143"/>
    </source>
</evidence>
<feature type="compositionally biased region" description="Polar residues" evidence="9">
    <location>
        <begin position="810"/>
        <end position="824"/>
    </location>
</feature>
<feature type="compositionally biased region" description="Basic and acidic residues" evidence="9">
    <location>
        <begin position="1534"/>
        <end position="1550"/>
    </location>
</feature>
<keyword evidence="10" id="KW-1133">Transmembrane helix</keyword>
<dbReference type="InterPro" id="IPR020846">
    <property type="entry name" value="MFS_dom"/>
</dbReference>
<feature type="compositionally biased region" description="Polar residues" evidence="9">
    <location>
        <begin position="742"/>
        <end position="755"/>
    </location>
</feature>
<protein>
    <submittedName>
        <fullName evidence="12">Major facilitator superfamily domain, general substrate transporter</fullName>
    </submittedName>
</protein>
<feature type="transmembrane region" description="Helical" evidence="10">
    <location>
        <begin position="98"/>
        <end position="116"/>
    </location>
</feature>
<evidence type="ECO:0000256" key="9">
    <source>
        <dbReference type="SAM" id="MobiDB-lite"/>
    </source>
</evidence>
<evidence type="ECO:0000256" key="8">
    <source>
        <dbReference type="ARBA" id="ARBA00023306"/>
    </source>
</evidence>
<feature type="transmembrane region" description="Helical" evidence="10">
    <location>
        <begin position="183"/>
        <end position="204"/>
    </location>
</feature>
<dbReference type="Proteomes" id="UP000030143">
    <property type="component" value="Unassembled WGS sequence"/>
</dbReference>
<proteinExistence type="inferred from homology"/>
<dbReference type="GO" id="GO:0016020">
    <property type="term" value="C:membrane"/>
    <property type="evidence" value="ECO:0007669"/>
    <property type="project" value="UniProtKB-SubCell"/>
</dbReference>
<evidence type="ECO:0000256" key="5">
    <source>
        <dbReference type="ARBA" id="ARBA00022776"/>
    </source>
</evidence>
<feature type="transmembrane region" description="Helical" evidence="10">
    <location>
        <begin position="423"/>
        <end position="445"/>
    </location>
</feature>
<sequence>MAEVRDPSRKSSPTSSSPVPIAGSEESKDVSIRNTMDEDEKKAAPLTGPPSVEYPGAIMGSVLTIALLLAMFLVALDMSIITTAIPTITARFHSEGQMGWYGSAFFLCLASFQSFWGKAYKYFPIKIAFLTAIAVFELGSLVAALSPNSPALIIGRAIQGVGGAGVTGGCYTVLAFITRPKYLHAVFGLTSGVFSLSSVLGPILSGVFTQYATWRWCFWVNLPIGGFAVIILVLFLKMPPHSRVAHAKLKELPFLFDIPGITLTVCALVCLVLVLENGGVTKPWNSSYCIGLLIGFILIVIFLIALEWRQGEGAMIVPRIIKRRTVLVLALFNLTAQGSGFARIYNLPIYFQAAQGQSPSESGIRTLPTVLTTSIFSFAGSLAIGKVGYYQPFLMLGSMFVTIGSAMIYTLEPNSGAGKYIGYQVLASIGSGLIIQLNVIVAQAISKRVDMSVTVGTVLFFQFIGGTIGVSASTNIMNNVLISSLPIDSPISASDVLTAGSTNLAKIFPDVADLNIVVNAYMKGLKAAWIWSIALAGVSFLVSLAAERKTDRPGVSPDRHDPRSPSHAFDLILDLYEYCLFLGAMSYPPPGPGQYPHYLPPPQYQHGQIPPQILYNNAGPPPPYDAYGKPAIYPSAMTPYHSYPSTYTPQPQPQQQQTRPPPQTPPQQPLHLPPQTLQPRPQPGPQPGPQLGPQLGPQPGPQLGPQPGPQLLPQLQSPPPPQPPPPPPPPLPQIQQEELQHQFVNPAQLFVQQPLPTAPRSRYTQLSPQYGEPPFVPSGSPSKIPPAALPAPPPVMPVHVAPVPSPITPKPNTQNKQAQPNIHTPQPRPIFKAEPTPAKISPKVEPQKKPSTLIATTPLATPKRPQPAPSPVPHATPKVMIPAPSPVVQAKIQTQTPKKHPQPQHIEKKRQPSQSNVEKHGKPTPSKSTKPPVDYQVLLLSLADEYLNAAHARGTTTSLTANEMDVEEYYKLVATGLGCLEAVLKNWRLQPRKEALVRLRYARTLFEETDNDIEAETALSKGIDLCERNRMLDLKYSMQHLLARMLHKSNPKASLKAVDGMIQDVEAYRHAAWEYAFRFLRVSLSLSSPSHQDSVQALQHLHKITAMASRNGDKAVSAMAAVIESLAHLQQATNSDSIEQAQRAVAAARSHQLNDELRHIPQLTTLIQMVDICCSLLEYDVNQSGQKLKVMQALMDETLSDSNWRPDGSFSVPLNGKSAGPSSIDTGDILQVHNGTLLLSFNWLPQHDLYALCYFLSSITLSAKNSYDGRKAEKYLEEGLRMVQGNFKAPQEISESMVNANRRVQWRQSLYCNLLIQRVFLACARTDWDLASQTLNDLRQVFEELGSNLPDTIECLMEYAAGTIAQATGDLNTALNIFQSPILSLDPATSKTGRNDPCRDTRILAGLNTVLILRDPSHPSHSLLSAVLATLEPFCQSSPNKYIQAAYYLVCATVHSESTIQTKQYLQQALQSATAISNSQITCMTLTFMSWKYFRGVVGEQAEKSARAGRAMAKRANDRMWASVTDDMLAETLERQGKGEEAQSVREEGQRLVSGLPPRLRRSA</sequence>
<accession>A0A0A2JFD3</accession>
<keyword evidence="13" id="KW-1185">Reference proteome</keyword>
<dbReference type="InterPro" id="IPR019440">
    <property type="entry name" value="MAU2"/>
</dbReference>
<evidence type="ECO:0000256" key="6">
    <source>
        <dbReference type="ARBA" id="ARBA00022829"/>
    </source>
</evidence>
<feature type="transmembrane region" description="Helical" evidence="10">
    <location>
        <begin position="256"/>
        <end position="275"/>
    </location>
</feature>
<feature type="transmembrane region" description="Helical" evidence="10">
    <location>
        <begin position="216"/>
        <end position="236"/>
    </location>
</feature>
<gene>
    <name evidence="12" type="ORF">PEX2_026170</name>
</gene>
<evidence type="ECO:0000256" key="4">
    <source>
        <dbReference type="ARBA" id="ARBA00022618"/>
    </source>
</evidence>
<feature type="transmembrane region" description="Helical" evidence="10">
    <location>
        <begin position="390"/>
        <end position="411"/>
    </location>
</feature>
<feature type="transmembrane region" description="Helical" evidence="10">
    <location>
        <begin position="287"/>
        <end position="306"/>
    </location>
</feature>
<feature type="transmembrane region" description="Helical" evidence="10">
    <location>
        <begin position="122"/>
        <end position="145"/>
    </location>
</feature>
<feature type="compositionally biased region" description="Low complexity" evidence="9">
    <location>
        <begin position="10"/>
        <end position="20"/>
    </location>
</feature>
<dbReference type="GO" id="GO:0007064">
    <property type="term" value="P:mitotic sister chromatid cohesion"/>
    <property type="evidence" value="ECO:0007669"/>
    <property type="project" value="InterPro"/>
</dbReference>
<dbReference type="CDD" id="cd17502">
    <property type="entry name" value="MFS_Azr1_MDR_like"/>
    <property type="match status" value="1"/>
</dbReference>
<feature type="compositionally biased region" description="Polar residues" evidence="9">
    <location>
        <begin position="849"/>
        <end position="859"/>
    </location>
</feature>
<dbReference type="Pfam" id="PF10345">
    <property type="entry name" value="Cohesin_load"/>
    <property type="match status" value="1"/>
</dbReference>
<keyword evidence="10" id="KW-0812">Transmembrane</keyword>
<dbReference type="GeneID" id="27675311"/>
<name>A0A0A2JFD3_PENEN</name>
<dbReference type="GO" id="GO:0051301">
    <property type="term" value="P:cell division"/>
    <property type="evidence" value="ECO:0007669"/>
    <property type="project" value="UniProtKB-KW"/>
</dbReference>
<dbReference type="GO" id="GO:0007059">
    <property type="term" value="P:chromosome segregation"/>
    <property type="evidence" value="ECO:0007669"/>
    <property type="project" value="UniProtKB-KW"/>
</dbReference>
<dbReference type="Gene3D" id="1.20.1250.20">
    <property type="entry name" value="MFS general substrate transporter like domains"/>
    <property type="match status" value="1"/>
</dbReference>
<feature type="compositionally biased region" description="Pro residues" evidence="9">
    <location>
        <begin position="680"/>
        <end position="732"/>
    </location>
</feature>
<feature type="compositionally biased region" description="Pro residues" evidence="9">
    <location>
        <begin position="594"/>
        <end position="603"/>
    </location>
</feature>
<dbReference type="RefSeq" id="XP_016596586.1">
    <property type="nucleotide sequence ID" value="XM_016739892.1"/>
</dbReference>
<evidence type="ECO:0000256" key="1">
    <source>
        <dbReference type="ARBA" id="ARBA00004123"/>
    </source>
</evidence>
<dbReference type="Pfam" id="PF07690">
    <property type="entry name" value="MFS_1"/>
    <property type="match status" value="1"/>
</dbReference>
<dbReference type="VEuPathDB" id="FungiDB:PEXP_100540"/>
<feature type="compositionally biased region" description="Pro residues" evidence="9">
    <location>
        <begin position="783"/>
        <end position="796"/>
    </location>
</feature>
<evidence type="ECO:0000256" key="7">
    <source>
        <dbReference type="ARBA" id="ARBA00023242"/>
    </source>
</evidence>
<reference evidence="12 13" key="1">
    <citation type="journal article" date="2015" name="Mol. Plant Microbe Interact.">
        <title>Genome, transcriptome, and functional analyses of Penicillium expansum provide new insights into secondary metabolism and pathogenicity.</title>
        <authorList>
            <person name="Ballester A.R."/>
            <person name="Marcet-Houben M."/>
            <person name="Levin E."/>
            <person name="Sela N."/>
            <person name="Selma-Lazaro C."/>
            <person name="Carmona L."/>
            <person name="Wisniewski M."/>
            <person name="Droby S."/>
            <person name="Gonzalez-Candelas L."/>
            <person name="Gabaldon T."/>
        </authorList>
    </citation>
    <scope>NUCLEOTIDE SEQUENCE [LARGE SCALE GENOMIC DNA]</scope>
    <source>
        <strain evidence="12 13">MD-8</strain>
    </source>
</reference>
<feature type="region of interest" description="Disordered" evidence="9">
    <location>
        <begin position="1534"/>
        <end position="1564"/>
    </location>
</feature>
<evidence type="ECO:0000256" key="2">
    <source>
        <dbReference type="ARBA" id="ARBA00004141"/>
    </source>
</evidence>
<feature type="transmembrane region" description="Helical" evidence="10">
    <location>
        <begin position="326"/>
        <end position="345"/>
    </location>
</feature>
<feature type="compositionally biased region" description="Basic and acidic residues" evidence="9">
    <location>
        <begin position="25"/>
        <end position="43"/>
    </location>
</feature>
<keyword evidence="10" id="KW-0472">Membrane</keyword>
<dbReference type="HOGENOM" id="CLU_245773_0_0_1"/>
<keyword evidence="5" id="KW-0498">Mitosis</keyword>
<dbReference type="SUPFAM" id="SSF103473">
    <property type="entry name" value="MFS general substrate transporter"/>
    <property type="match status" value="1"/>
</dbReference>
<dbReference type="GO" id="GO:0005634">
    <property type="term" value="C:nucleus"/>
    <property type="evidence" value="ECO:0007669"/>
    <property type="project" value="UniProtKB-SubCell"/>
</dbReference>
<feature type="domain" description="Major facilitator superfamily (MFS) profile" evidence="11">
    <location>
        <begin position="63"/>
        <end position="551"/>
    </location>
</feature>
<dbReference type="InterPro" id="IPR011701">
    <property type="entry name" value="MFS"/>
</dbReference>
<comment type="similarity">
    <text evidence="3">Belongs to the SCC4/mau-2 family.</text>
</comment>
<feature type="region of interest" description="Disordered" evidence="9">
    <location>
        <begin position="641"/>
        <end position="932"/>
    </location>
</feature>
<feature type="transmembrane region" description="Helical" evidence="10">
    <location>
        <begin position="366"/>
        <end position="384"/>
    </location>
</feature>
<comment type="subcellular location">
    <subcellularLocation>
        <location evidence="2">Membrane</location>
        <topology evidence="2">Multi-pass membrane protein</topology>
    </subcellularLocation>
    <subcellularLocation>
        <location evidence="1">Nucleus</location>
    </subcellularLocation>
</comment>
<dbReference type="Gene3D" id="1.20.1720.10">
    <property type="entry name" value="Multidrug resistance protein D"/>
    <property type="match status" value="1"/>
</dbReference>
<feature type="region of interest" description="Disordered" evidence="9">
    <location>
        <begin position="1"/>
        <end position="48"/>
    </location>
</feature>
<evidence type="ECO:0000256" key="3">
    <source>
        <dbReference type="ARBA" id="ARBA00008585"/>
    </source>
</evidence>
<feature type="compositionally biased region" description="Pro residues" evidence="9">
    <location>
        <begin position="659"/>
        <end position="672"/>
    </location>
</feature>
<dbReference type="GO" id="GO:0022857">
    <property type="term" value="F:transmembrane transporter activity"/>
    <property type="evidence" value="ECO:0007669"/>
    <property type="project" value="InterPro"/>
</dbReference>
<dbReference type="PANTHER" id="PTHR21394">
    <property type="entry name" value="MAU2 CHROMATID COHESION FACTOR HOMOLOG"/>
    <property type="match status" value="1"/>
</dbReference>
<feature type="transmembrane region" description="Helical" evidence="10">
    <location>
        <begin position="451"/>
        <end position="472"/>
    </location>
</feature>
<feature type="transmembrane region" description="Helical" evidence="10">
    <location>
        <begin position="56"/>
        <end position="77"/>
    </location>
</feature>
<organism evidence="12 13">
    <name type="scientific">Penicillium expansum</name>
    <name type="common">Blue mold rot fungus</name>
    <dbReference type="NCBI Taxonomy" id="27334"/>
    <lineage>
        <taxon>Eukaryota</taxon>
        <taxon>Fungi</taxon>
        <taxon>Dikarya</taxon>
        <taxon>Ascomycota</taxon>
        <taxon>Pezizomycotina</taxon>
        <taxon>Eurotiomycetes</taxon>
        <taxon>Eurotiomycetidae</taxon>
        <taxon>Eurotiales</taxon>
        <taxon>Aspergillaceae</taxon>
        <taxon>Penicillium</taxon>
    </lineage>
</organism>
<keyword evidence="8" id="KW-0131">Cell cycle</keyword>